<dbReference type="AlphaFoldDB" id="A0A7Y4JZS0"/>
<dbReference type="Proteomes" id="UP000528460">
    <property type="component" value="Unassembled WGS sequence"/>
</dbReference>
<dbReference type="PANTHER" id="PTHR44942:SF4">
    <property type="entry name" value="METHYLTRANSFERASE TYPE 11 DOMAIN-CONTAINING PROTEIN"/>
    <property type="match status" value="1"/>
</dbReference>
<dbReference type="GO" id="GO:0008757">
    <property type="term" value="F:S-adenosylmethionine-dependent methyltransferase activity"/>
    <property type="evidence" value="ECO:0007669"/>
    <property type="project" value="InterPro"/>
</dbReference>
<evidence type="ECO:0000259" key="4">
    <source>
        <dbReference type="Pfam" id="PF08241"/>
    </source>
</evidence>
<comment type="similarity">
    <text evidence="1">Belongs to the methyltransferase superfamily.</text>
</comment>
<evidence type="ECO:0000256" key="1">
    <source>
        <dbReference type="ARBA" id="ARBA00008361"/>
    </source>
</evidence>
<dbReference type="RefSeq" id="WP_171421138.1">
    <property type="nucleotide sequence ID" value="NZ_JABFJW010000401.1"/>
</dbReference>
<keyword evidence="3 5" id="KW-0808">Transferase</keyword>
<comment type="caution">
    <text evidence="5">The sequence shown here is derived from an EMBL/GenBank/DDBJ whole genome shotgun (WGS) entry which is preliminary data.</text>
</comment>
<reference evidence="5 6" key="1">
    <citation type="submission" date="2020-05" db="EMBL/GenBank/DDBJ databases">
        <authorList>
            <person name="Whitworth D."/>
        </authorList>
    </citation>
    <scope>NUCLEOTIDE SEQUENCE [LARGE SCALE GENOMIC DNA]</scope>
    <source>
        <strain evidence="5 6">CA046A</strain>
    </source>
</reference>
<evidence type="ECO:0000313" key="6">
    <source>
        <dbReference type="Proteomes" id="UP000528460"/>
    </source>
</evidence>
<dbReference type="SUPFAM" id="SSF53335">
    <property type="entry name" value="S-adenosyl-L-methionine-dependent methyltransferases"/>
    <property type="match status" value="1"/>
</dbReference>
<dbReference type="EMBL" id="JABFJW010000401">
    <property type="protein sequence ID" value="NOK14010.1"/>
    <property type="molecule type" value="Genomic_DNA"/>
</dbReference>
<proteinExistence type="inferred from homology"/>
<evidence type="ECO:0000256" key="2">
    <source>
        <dbReference type="ARBA" id="ARBA00022603"/>
    </source>
</evidence>
<evidence type="ECO:0000313" key="5">
    <source>
        <dbReference type="EMBL" id="NOK14010.1"/>
    </source>
</evidence>
<name>A0A7Y4JZS0_9BACT</name>
<accession>A0A7Y4JZS0</accession>
<dbReference type="InterPro" id="IPR013216">
    <property type="entry name" value="Methyltransf_11"/>
</dbReference>
<dbReference type="InterPro" id="IPR051052">
    <property type="entry name" value="Diverse_substrate_MTase"/>
</dbReference>
<dbReference type="InterPro" id="IPR029063">
    <property type="entry name" value="SAM-dependent_MTases_sf"/>
</dbReference>
<dbReference type="Pfam" id="PF08241">
    <property type="entry name" value="Methyltransf_11"/>
    <property type="match status" value="1"/>
</dbReference>
<feature type="domain" description="Methyltransferase type 11" evidence="4">
    <location>
        <begin position="41"/>
        <end position="135"/>
    </location>
</feature>
<evidence type="ECO:0000256" key="3">
    <source>
        <dbReference type="ARBA" id="ARBA00022679"/>
    </source>
</evidence>
<protein>
    <submittedName>
        <fullName evidence="5">Class I SAM-dependent methyltransferase</fullName>
    </submittedName>
</protein>
<gene>
    <name evidence="5" type="ORF">HNS30_33695</name>
</gene>
<sequence>MNVVDFGRTSSDYAKHRAGFPDAFYSRLEQDGVLTPGLSVLDLGTGTGTVARNLARRGCHVTALDVSAPQLEAAARLARDEGLTVDFREAPAENTGLPSGSLDRVFAGQCWHWFDRAAAAREAFRLLKPGGKLILCHFDWTALPGNLLEATEALVEEFSPRVDLPVDRFGQGVGIYPQWFRDVGVAGFTSLTSFTFDTLTSYTHEAWRGRMRANARIGAMLPPEQVARFDAALAALLAARFPAEPMSVPHRVFALVAVRP</sequence>
<dbReference type="GO" id="GO:0032259">
    <property type="term" value="P:methylation"/>
    <property type="evidence" value="ECO:0007669"/>
    <property type="project" value="UniProtKB-KW"/>
</dbReference>
<keyword evidence="2 5" id="KW-0489">Methyltransferase</keyword>
<dbReference type="PANTHER" id="PTHR44942">
    <property type="entry name" value="METHYLTRANSF_11 DOMAIN-CONTAINING PROTEIN"/>
    <property type="match status" value="1"/>
</dbReference>
<dbReference type="CDD" id="cd02440">
    <property type="entry name" value="AdoMet_MTases"/>
    <property type="match status" value="1"/>
</dbReference>
<organism evidence="5 6">
    <name type="scientific">Corallococcus exercitus</name>
    <dbReference type="NCBI Taxonomy" id="2316736"/>
    <lineage>
        <taxon>Bacteria</taxon>
        <taxon>Pseudomonadati</taxon>
        <taxon>Myxococcota</taxon>
        <taxon>Myxococcia</taxon>
        <taxon>Myxococcales</taxon>
        <taxon>Cystobacterineae</taxon>
        <taxon>Myxococcaceae</taxon>
        <taxon>Corallococcus</taxon>
    </lineage>
</organism>
<dbReference type="Gene3D" id="3.40.50.150">
    <property type="entry name" value="Vaccinia Virus protein VP39"/>
    <property type="match status" value="1"/>
</dbReference>